<evidence type="ECO:0000313" key="3">
    <source>
        <dbReference type="Proteomes" id="UP001344658"/>
    </source>
</evidence>
<evidence type="ECO:0000256" key="1">
    <source>
        <dbReference type="SAM" id="MobiDB-lite"/>
    </source>
</evidence>
<dbReference type="EMBL" id="JAZEWV010000024">
    <property type="protein sequence ID" value="MEE4545014.1"/>
    <property type="molecule type" value="Genomic_DNA"/>
</dbReference>
<dbReference type="Proteomes" id="UP001344658">
    <property type="component" value="Unassembled WGS sequence"/>
</dbReference>
<protein>
    <recommendedName>
        <fullName evidence="4">DUF5642 domain-containing protein</fullName>
    </recommendedName>
</protein>
<accession>A0ABU7PI88</accession>
<organism evidence="2 3">
    <name type="scientific">Actinacidiphila polyblastidii</name>
    <dbReference type="NCBI Taxonomy" id="3110430"/>
    <lineage>
        <taxon>Bacteria</taxon>
        <taxon>Bacillati</taxon>
        <taxon>Actinomycetota</taxon>
        <taxon>Actinomycetes</taxon>
        <taxon>Kitasatosporales</taxon>
        <taxon>Streptomycetaceae</taxon>
        <taxon>Actinacidiphila</taxon>
    </lineage>
</organism>
<name>A0ABU7PI88_9ACTN</name>
<evidence type="ECO:0000313" key="2">
    <source>
        <dbReference type="EMBL" id="MEE4545014.1"/>
    </source>
</evidence>
<sequence>MITEPEMSDGQGGELPAGVPGEPGAAAVVAGGRTAPPWLWAVGGVVVASAVWAAVLHGSGATGPDLHGYRLAGNPCDGGTLSPLKDALGARGFAVSDATVSRAPAVDKLSCVLSADVPAGGGWMTGYTVSVSVELHKRTDPRAEFEDAGRARVSSLPGSAAQDGSGLVTVATTDYLSAADVHPVEGVGDEAYLLEPRASDQTLDVLHGGAVLTLQVSGYSRWNGPGESPLDTGGEPPEPDLTGLRPALTTAMRHLMTSLAS</sequence>
<evidence type="ECO:0008006" key="4">
    <source>
        <dbReference type="Google" id="ProtNLM"/>
    </source>
</evidence>
<proteinExistence type="predicted"/>
<comment type="caution">
    <text evidence="2">The sequence shown here is derived from an EMBL/GenBank/DDBJ whole genome shotgun (WGS) entry which is preliminary data.</text>
</comment>
<keyword evidence="3" id="KW-1185">Reference proteome</keyword>
<feature type="region of interest" description="Disordered" evidence="1">
    <location>
        <begin position="221"/>
        <end position="244"/>
    </location>
</feature>
<gene>
    <name evidence="2" type="ORF">V2S66_23985</name>
</gene>
<feature type="region of interest" description="Disordered" evidence="1">
    <location>
        <begin position="1"/>
        <end position="20"/>
    </location>
</feature>
<reference evidence="2 3" key="1">
    <citation type="submission" date="2023-12" db="EMBL/GenBank/DDBJ databases">
        <title>Streptomyces sp. V4-01.</title>
        <authorList>
            <person name="Somphong A."/>
            <person name="Phongsopitanun W."/>
        </authorList>
    </citation>
    <scope>NUCLEOTIDE SEQUENCE [LARGE SCALE GENOMIC DNA]</scope>
    <source>
        <strain evidence="2 3">V4-01</strain>
    </source>
</reference>
<dbReference type="RefSeq" id="WP_330798293.1">
    <property type="nucleotide sequence ID" value="NZ_JAZEWV010000024.1"/>
</dbReference>